<feature type="non-terminal residue" evidence="1">
    <location>
        <position position="637"/>
    </location>
</feature>
<evidence type="ECO:0000313" key="1">
    <source>
        <dbReference type="EMBL" id="KKL84104.1"/>
    </source>
</evidence>
<sequence length="637" mass="69668">MNKVLSRFLLLIAIVLLSQLAFAVSLESNGQTHIITQGSLRFETDGHGRVDVFRNDTHLGEFAFSLAGTINGTPRFLNSWDADWAWQVLSNVDNNITILGSTNWQGLEWEQYWFFSETEQKFAHFVENQTGFDSTDTKMYFVVNVDNVNVECINYVDNQNQGQEFCFEQDIEITQNLEQYLNRINFVDTLFNFQDLIDSGFEFDYLFAGWLNNANANLPSTNGFIIGVTKNNGLFPNGARVVLDPSIIDTSALSKTNYGNVLARDTSGNIWVVHEETVSASNSDIFVSKSLNNGLTWTTFNLTSTSDFNELLPHIDINSTNGLVIEYDKKNNDNGNTQIFVTTCSAGDCDASSEFLTDINVSACGATNCANGSLGVDVNDTAQITYGKAATTLVYRQNTGFAGGTWGGEELSVFVGGGAILAGDGTGVVVSKNGSDKRLAFVNSNNSQVNVAYFDGSNWQVAIILNTPTNGTHQPVTGFAGYDGNFYVSYTQQNGENGTDGATPKNIHFRQCSIDANCSVLGNWSSDLNVTTAPGQNDSFVSMFQANDLNIHILSSARSQDADANIHHYVRLPNGTWTTSSIADGNLLFSDANRTFNPLLRNREYVGSFLNGSTSLPIGQLTMDYVFLTSNVLTGDP</sequence>
<reference evidence="1" key="1">
    <citation type="journal article" date="2015" name="Nature">
        <title>Complex archaea that bridge the gap between prokaryotes and eukaryotes.</title>
        <authorList>
            <person name="Spang A."/>
            <person name="Saw J.H."/>
            <person name="Jorgensen S.L."/>
            <person name="Zaremba-Niedzwiedzka K."/>
            <person name="Martijn J."/>
            <person name="Lind A.E."/>
            <person name="van Eijk R."/>
            <person name="Schleper C."/>
            <person name="Guy L."/>
            <person name="Ettema T.J."/>
        </authorList>
    </citation>
    <scope>NUCLEOTIDE SEQUENCE</scope>
</reference>
<dbReference type="AlphaFoldDB" id="A0A0F9FCL1"/>
<proteinExistence type="predicted"/>
<accession>A0A0F9FCL1</accession>
<comment type="caution">
    <text evidence="1">The sequence shown here is derived from an EMBL/GenBank/DDBJ whole genome shotgun (WGS) entry which is preliminary data.</text>
</comment>
<name>A0A0F9FCL1_9ZZZZ</name>
<organism evidence="1">
    <name type="scientific">marine sediment metagenome</name>
    <dbReference type="NCBI Taxonomy" id="412755"/>
    <lineage>
        <taxon>unclassified sequences</taxon>
        <taxon>metagenomes</taxon>
        <taxon>ecological metagenomes</taxon>
    </lineage>
</organism>
<dbReference type="EMBL" id="LAZR01021795">
    <property type="protein sequence ID" value="KKL84104.1"/>
    <property type="molecule type" value="Genomic_DNA"/>
</dbReference>
<protein>
    <submittedName>
        <fullName evidence="1">Uncharacterized protein</fullName>
    </submittedName>
</protein>
<gene>
    <name evidence="1" type="ORF">LCGC14_1968080</name>
</gene>